<keyword evidence="2" id="KW-1185">Reference proteome</keyword>
<evidence type="ECO:0000313" key="1">
    <source>
        <dbReference type="EMBL" id="RCJ42146.1"/>
    </source>
</evidence>
<gene>
    <name evidence="1" type="ORF">A6770_07985</name>
</gene>
<reference evidence="1" key="1">
    <citation type="submission" date="2016-04" db="EMBL/GenBank/DDBJ databases">
        <authorList>
            <person name="Tabuchi Yagui T.R."/>
        </authorList>
    </citation>
    <scope>NUCLEOTIDE SEQUENCE [LARGE SCALE GENOMIC DNA]</scope>
    <source>
        <strain evidence="1">NIES-26</strain>
    </source>
</reference>
<accession>A0A367RZW6</accession>
<sequence>MKINLFRRDKDQATTAKRQLLEALRCRDLAAINTLIARWQKTIGEEKLTDVIVNQVMVECDSDSHRWFLQRFLEQSKYHQMQQQAQNHVFHILVNTGLEPGKDFSFGSDSEMIISDRAKQTLLNHLPQEHRVLFEAQLQSSPVSDPIIAIEQQLGCAFFTNLTKIASEQVQVLDNSQAAAYLGVLLAGLVKRHPALQEVDFPTRFIFKVLQGLSPERATAILNDEEINPQFDESIICQDLLASLGEHQSHSLAEGEGNMSVEQIKQLDLVWFGERRLAEIVAVIPR</sequence>
<evidence type="ECO:0000313" key="2">
    <source>
        <dbReference type="Proteomes" id="UP000252107"/>
    </source>
</evidence>
<protein>
    <submittedName>
        <fullName evidence="1">Uncharacterized protein</fullName>
    </submittedName>
</protein>
<dbReference type="AlphaFoldDB" id="A0A367RZW6"/>
<proteinExistence type="predicted"/>
<organism evidence="1 2">
    <name type="scientific">Nostoc minutum NIES-26</name>
    <dbReference type="NCBI Taxonomy" id="1844469"/>
    <lineage>
        <taxon>Bacteria</taxon>
        <taxon>Bacillati</taxon>
        <taxon>Cyanobacteriota</taxon>
        <taxon>Cyanophyceae</taxon>
        <taxon>Nostocales</taxon>
        <taxon>Nostocaceae</taxon>
        <taxon>Nostoc</taxon>
    </lineage>
</organism>
<dbReference type="EMBL" id="LXQD01000012">
    <property type="protein sequence ID" value="RCJ42146.1"/>
    <property type="molecule type" value="Genomic_DNA"/>
</dbReference>
<name>A0A367RZW6_9NOSO</name>
<comment type="caution">
    <text evidence="1">The sequence shown here is derived from an EMBL/GenBank/DDBJ whole genome shotgun (WGS) entry which is preliminary data.</text>
</comment>
<dbReference type="Proteomes" id="UP000252107">
    <property type="component" value="Unassembled WGS sequence"/>
</dbReference>